<dbReference type="EMBL" id="JAMZMK010002809">
    <property type="protein sequence ID" value="KAI7754674.1"/>
    <property type="molecule type" value="Genomic_DNA"/>
</dbReference>
<proteinExistence type="predicted"/>
<protein>
    <submittedName>
        <fullName evidence="1">Uncharacterized protein</fullName>
    </submittedName>
</protein>
<gene>
    <name evidence="1" type="ORF">M8C21_010803</name>
</gene>
<sequence length="152" mass="17233">VNLHDEAQDVLRLCDVMETWDVELSSIRETLELKDAELLEHSENVAELEVTSHAPADERSRLHEQIVDLTEENSSLKDNHEWLLQCCITEVEHHVKRGSCTTEVIGELVLATKIVSGREGYLEGHKDAIKQKPIADFPLCALDCDKTFQEKS</sequence>
<organism evidence="1 2">
    <name type="scientific">Ambrosia artemisiifolia</name>
    <name type="common">Common ragweed</name>
    <dbReference type="NCBI Taxonomy" id="4212"/>
    <lineage>
        <taxon>Eukaryota</taxon>
        <taxon>Viridiplantae</taxon>
        <taxon>Streptophyta</taxon>
        <taxon>Embryophyta</taxon>
        <taxon>Tracheophyta</taxon>
        <taxon>Spermatophyta</taxon>
        <taxon>Magnoliopsida</taxon>
        <taxon>eudicotyledons</taxon>
        <taxon>Gunneridae</taxon>
        <taxon>Pentapetalae</taxon>
        <taxon>asterids</taxon>
        <taxon>campanulids</taxon>
        <taxon>Asterales</taxon>
        <taxon>Asteraceae</taxon>
        <taxon>Asteroideae</taxon>
        <taxon>Heliantheae alliance</taxon>
        <taxon>Heliantheae</taxon>
        <taxon>Ambrosia</taxon>
    </lineage>
</organism>
<feature type="non-terminal residue" evidence="1">
    <location>
        <position position="1"/>
    </location>
</feature>
<evidence type="ECO:0000313" key="2">
    <source>
        <dbReference type="Proteomes" id="UP001206925"/>
    </source>
</evidence>
<evidence type="ECO:0000313" key="1">
    <source>
        <dbReference type="EMBL" id="KAI7754674.1"/>
    </source>
</evidence>
<accession>A0AAD5GVH8</accession>
<dbReference type="AlphaFoldDB" id="A0AAD5GVH8"/>
<keyword evidence="2" id="KW-1185">Reference proteome</keyword>
<dbReference type="Proteomes" id="UP001206925">
    <property type="component" value="Unassembled WGS sequence"/>
</dbReference>
<reference evidence="1" key="1">
    <citation type="submission" date="2022-06" db="EMBL/GenBank/DDBJ databases">
        <title>Uncovering the hologenomic basis of an extraordinary plant invasion.</title>
        <authorList>
            <person name="Bieker V.C."/>
            <person name="Martin M.D."/>
            <person name="Gilbert T."/>
            <person name="Hodgins K."/>
            <person name="Battlay P."/>
            <person name="Petersen B."/>
            <person name="Wilson J."/>
        </authorList>
    </citation>
    <scope>NUCLEOTIDE SEQUENCE</scope>
    <source>
        <strain evidence="1">AA19_3_7</strain>
        <tissue evidence="1">Leaf</tissue>
    </source>
</reference>
<comment type="caution">
    <text evidence="1">The sequence shown here is derived from an EMBL/GenBank/DDBJ whole genome shotgun (WGS) entry which is preliminary data.</text>
</comment>
<name>A0AAD5GVH8_AMBAR</name>